<organism evidence="1 2">
    <name type="scientific">Thermoleptolyngbya sichuanensis A183</name>
    <dbReference type="NCBI Taxonomy" id="2737172"/>
    <lineage>
        <taxon>Bacteria</taxon>
        <taxon>Bacillati</taxon>
        <taxon>Cyanobacteriota</taxon>
        <taxon>Cyanophyceae</taxon>
        <taxon>Oculatellales</taxon>
        <taxon>Oculatellaceae</taxon>
        <taxon>Thermoleptolyngbya</taxon>
        <taxon>Thermoleptolyngbya sichuanensis</taxon>
    </lineage>
</organism>
<name>A0A6M8BAS0_9CYAN</name>
<accession>A0A6M8BAS0</accession>
<reference evidence="1 2" key="1">
    <citation type="submission" date="2020-05" db="EMBL/GenBank/DDBJ databases">
        <title>Complete genome sequence of of a novel Thermoleptolyngbya strain isolated from hot springs of Ganzi, Sichuan China.</title>
        <authorList>
            <person name="Tang J."/>
            <person name="Daroch M."/>
            <person name="Li L."/>
            <person name="Waleron K."/>
            <person name="Waleron M."/>
            <person name="Waleron M."/>
        </authorList>
    </citation>
    <scope>NUCLEOTIDE SEQUENCE [LARGE SCALE GENOMIC DNA]</scope>
    <source>
        <strain evidence="1 2">PKUAC-SCTA183</strain>
    </source>
</reference>
<dbReference type="AlphaFoldDB" id="A0A6M8BAS0"/>
<gene>
    <name evidence="1" type="ORF">HPC62_02340</name>
</gene>
<evidence type="ECO:0000313" key="2">
    <source>
        <dbReference type="Proteomes" id="UP000505210"/>
    </source>
</evidence>
<protein>
    <submittedName>
        <fullName evidence="1">Uncharacterized protein</fullName>
    </submittedName>
</protein>
<keyword evidence="2" id="KW-1185">Reference proteome</keyword>
<proteinExistence type="predicted"/>
<evidence type="ECO:0000313" key="1">
    <source>
        <dbReference type="EMBL" id="QKD81166.1"/>
    </source>
</evidence>
<dbReference type="RefSeq" id="WP_172353580.1">
    <property type="nucleotide sequence ID" value="NZ_CP053661.1"/>
</dbReference>
<sequence length="88" mass="10279">MLTIHWSSPRSEATQFSLPPLTCELPHRRRLRHYLVGSAEDTQLAIDRLHQIRCAERFEWTPPVSTAENGVILRPDPGDVLRYMQRTR</sequence>
<dbReference type="EMBL" id="CP053661">
    <property type="protein sequence ID" value="QKD81166.1"/>
    <property type="molecule type" value="Genomic_DNA"/>
</dbReference>
<dbReference type="KEGG" id="theu:HPC62_02340"/>
<dbReference type="Proteomes" id="UP000505210">
    <property type="component" value="Chromosome"/>
</dbReference>